<feature type="region of interest" description="Disordered" evidence="1">
    <location>
        <begin position="1038"/>
        <end position="1159"/>
    </location>
</feature>
<feature type="compositionally biased region" description="Basic residues" evidence="1">
    <location>
        <begin position="1231"/>
        <end position="1255"/>
    </location>
</feature>
<feature type="region of interest" description="Disordered" evidence="1">
    <location>
        <begin position="1208"/>
        <end position="1294"/>
    </location>
</feature>
<feature type="compositionally biased region" description="Low complexity" evidence="1">
    <location>
        <begin position="461"/>
        <end position="473"/>
    </location>
</feature>
<feature type="compositionally biased region" description="Low complexity" evidence="1">
    <location>
        <begin position="374"/>
        <end position="400"/>
    </location>
</feature>
<accession>A0A8T8SI79</accession>
<feature type="compositionally biased region" description="Acidic residues" evidence="1">
    <location>
        <begin position="1044"/>
        <end position="1070"/>
    </location>
</feature>
<feature type="compositionally biased region" description="Pro residues" evidence="1">
    <location>
        <begin position="186"/>
        <end position="195"/>
    </location>
</feature>
<feature type="region of interest" description="Disordered" evidence="1">
    <location>
        <begin position="446"/>
        <end position="473"/>
    </location>
</feature>
<feature type="compositionally biased region" description="Polar residues" evidence="1">
    <location>
        <begin position="336"/>
        <end position="352"/>
    </location>
</feature>
<feature type="compositionally biased region" description="Acidic residues" evidence="1">
    <location>
        <begin position="1265"/>
        <end position="1275"/>
    </location>
</feature>
<evidence type="ECO:0000256" key="1">
    <source>
        <dbReference type="SAM" id="MobiDB-lite"/>
    </source>
</evidence>
<organism evidence="2 3">
    <name type="scientific">Tilletia indica</name>
    <dbReference type="NCBI Taxonomy" id="43049"/>
    <lineage>
        <taxon>Eukaryota</taxon>
        <taxon>Fungi</taxon>
        <taxon>Dikarya</taxon>
        <taxon>Basidiomycota</taxon>
        <taxon>Ustilaginomycotina</taxon>
        <taxon>Exobasidiomycetes</taxon>
        <taxon>Tilletiales</taxon>
        <taxon>Tilletiaceae</taxon>
        <taxon>Tilletia</taxon>
    </lineage>
</organism>
<feature type="compositionally biased region" description="Polar residues" evidence="1">
    <location>
        <begin position="260"/>
        <end position="281"/>
    </location>
</feature>
<feature type="region of interest" description="Disordered" evidence="1">
    <location>
        <begin position="486"/>
        <end position="515"/>
    </location>
</feature>
<feature type="region of interest" description="Disordered" evidence="1">
    <location>
        <begin position="167"/>
        <end position="198"/>
    </location>
</feature>
<proteinExistence type="predicted"/>
<keyword evidence="3" id="KW-1185">Reference proteome</keyword>
<dbReference type="EMBL" id="LWDF02001028">
    <property type="protein sequence ID" value="KAE8240641.1"/>
    <property type="molecule type" value="Genomic_DNA"/>
</dbReference>
<feature type="region of interest" description="Disordered" evidence="1">
    <location>
        <begin position="24"/>
        <end position="49"/>
    </location>
</feature>
<feature type="compositionally biased region" description="Acidic residues" evidence="1">
    <location>
        <begin position="1091"/>
        <end position="1101"/>
    </location>
</feature>
<protein>
    <submittedName>
        <fullName evidence="2">Uncharacterized protein</fullName>
    </submittedName>
</protein>
<evidence type="ECO:0000313" key="3">
    <source>
        <dbReference type="Proteomes" id="UP000077521"/>
    </source>
</evidence>
<feature type="compositionally biased region" description="Polar residues" evidence="1">
    <location>
        <begin position="72"/>
        <end position="97"/>
    </location>
</feature>
<feature type="region of interest" description="Disordered" evidence="1">
    <location>
        <begin position="368"/>
        <end position="428"/>
    </location>
</feature>
<feature type="compositionally biased region" description="Gly residues" evidence="1">
    <location>
        <begin position="592"/>
        <end position="601"/>
    </location>
</feature>
<reference evidence="2" key="1">
    <citation type="submission" date="2016-04" db="EMBL/GenBank/DDBJ databases">
        <authorList>
            <person name="Nguyen H.D."/>
            <person name="Samba Siva P."/>
            <person name="Cullis J."/>
            <person name="Levesque C.A."/>
            <person name="Hambleton S."/>
        </authorList>
    </citation>
    <scope>NUCLEOTIDE SEQUENCE</scope>
    <source>
        <strain evidence="2">DAOMC 236416</strain>
    </source>
</reference>
<feature type="region of interest" description="Disordered" evidence="1">
    <location>
        <begin position="258"/>
        <end position="296"/>
    </location>
</feature>
<feature type="compositionally biased region" description="Basic and acidic residues" evidence="1">
    <location>
        <begin position="1102"/>
        <end position="1112"/>
    </location>
</feature>
<feature type="region of interest" description="Disordered" evidence="1">
    <location>
        <begin position="71"/>
        <end position="109"/>
    </location>
</feature>
<name>A0A8T8SI79_9BASI</name>
<feature type="region of interest" description="Disordered" evidence="1">
    <location>
        <begin position="537"/>
        <end position="620"/>
    </location>
</feature>
<comment type="caution">
    <text evidence="2">The sequence shown here is derived from an EMBL/GenBank/DDBJ whole genome shotgun (WGS) entry which is preliminary data.</text>
</comment>
<evidence type="ECO:0000313" key="2">
    <source>
        <dbReference type="EMBL" id="KAE8240641.1"/>
    </source>
</evidence>
<sequence length="1413" mass="150680">MSATPNPHTQGLSLLDFGRRADDPTQVQTAPSVDSGHQGGSRALVPANDDRAGVPVHLRTSFGSSIPLLGSNGASATHQDSTPMRSLSVQPTGTGDTHNAVVPHSGYAMPTIRPLPSEEKLANALRGRDGDLGWVLATARASLSIPDGLWMEFCQATTEVIQYGHQDNLTPLNSPRHDAESASGFPSPPPPPAPPRWVGQYIERRQNTPSPTKPSSVLNHPRMGSSLGAISLFNHGAVSGNPSFPTRLAPLAITQGEPFTDSQSFEGNVPNPSMASTSNPFGPSAADDQASTEDTSKLHSLPDTFATLSTGTEGAAAGVEDIMDTTDHTAGATGASKPSSAPDTLAGPSTGSEEAALIAGNIMDTADHTGGAAGASKPSSAPDAFAGHSTGSEGAAAGAEDFMDTADHTTGASKPGSVPDTLAGPSAGSGEAALIAENVMDTADHTAGATDASKSSSAPDAFAGPSTGSGGAAANAENIMDAADHTTAAGGASNPGNTDAPDDNSDGSSILSTPPELDNAELQQASRHDEPTVADAYTDAGNEDYNMGTSADGDWDGEEGQEDQDHGQSDDRRRQRSVSPLNTQGKMPRQPGQGGGTGAGNGPRAKNATGTTNRKRKVQKTVTLTDDEWAKVYEYMMRIAGPAPADPIRIARKAAQYISGYAGVARSTTHGPDDPTLRRQMSKTNLTNISIARGEGSKMAKLALGEAELVERAQDVMAWQVLTEWMAFVIINRRALALDSAYTKDINSISEVHASQFSRTHRSAGALRLLILALALGDLGFLPLLLPIGNSIKSTESLGRMGAKPFGALVTFLQTGEDGRDEKELWETSPKQAARRNAARFVAKWILPLACGAMAKFYKMCVSLDKALRDEMMFEVRIGNKKNLAHPPSFSGCPSFTRKSKFPSNLNISFETRTGFRISTPPIGLVARNYRNLLGEEKKARGMKRTQVDWLREQSTYDRVNHLDRSLFVSMLPSYVLITDLDDEEERDLKAFLKDPVVDLDWDHWDLEHDPNYPDFIFQEWLDPLQLGHAMDCAKKGLQRQVAEEEQGDEDEDNNEEEEEDEDEEEEDQDTSTPRKKVPAKSAAKTKEVSEVEEGENSEDEEMRKEMDKRMAAFEAEEDGEEEERPIQPPDAASAQPVNAGADPQPQDSEIPDPAIAAQADAAADLAHVMSTMLSGFGELDTGAIGDGAELGVSPVDNGTDMVVDKTAADGQTAGKRKGPVDANDEAGPPKKPKAPPKKLKLKKLASVKDKKGKAKAAAATMPEPSDEMISESELTDANKDASGTEAGSSTTSTGNTFSFDRSWMQGWAKFEALCRRYITEDDYPKGQAYKDIELMETPIDGLGNVIFTELWQNDPDEMAVWTLTPFPNIFTDAILLKKYEAHAKHSLLTCDLSKPMKGLERHGGDKMTVNLS</sequence>
<feature type="region of interest" description="Disordered" evidence="1">
    <location>
        <begin position="327"/>
        <end position="352"/>
    </location>
</feature>
<feature type="compositionally biased region" description="Acidic residues" evidence="1">
    <location>
        <begin position="1115"/>
        <end position="1124"/>
    </location>
</feature>
<feature type="compositionally biased region" description="Low complexity" evidence="1">
    <location>
        <begin position="1284"/>
        <end position="1294"/>
    </location>
</feature>
<reference evidence="2" key="2">
    <citation type="journal article" date="2019" name="IMA Fungus">
        <title>Genome sequencing and comparison of five Tilletia species to identify candidate genes for the detection of regulated species infecting wheat.</title>
        <authorList>
            <person name="Nguyen H.D.T."/>
            <person name="Sultana T."/>
            <person name="Kesanakurti P."/>
            <person name="Hambleton S."/>
        </authorList>
    </citation>
    <scope>NUCLEOTIDE SEQUENCE</scope>
    <source>
        <strain evidence="2">DAOMC 236416</strain>
    </source>
</reference>
<gene>
    <name evidence="2" type="ORF">A4X13_0g7678</name>
</gene>
<feature type="compositionally biased region" description="Basic and acidic residues" evidence="1">
    <location>
        <begin position="563"/>
        <end position="573"/>
    </location>
</feature>
<dbReference type="Proteomes" id="UP000077521">
    <property type="component" value="Unassembled WGS sequence"/>
</dbReference>
<feature type="compositionally biased region" description="Acidic residues" evidence="1">
    <location>
        <begin position="553"/>
        <end position="562"/>
    </location>
</feature>